<evidence type="ECO:0000256" key="1">
    <source>
        <dbReference type="ARBA" id="ARBA00022723"/>
    </source>
</evidence>
<comment type="caution">
    <text evidence="3">The sequence shown here is derived from an EMBL/GenBank/DDBJ whole genome shotgun (WGS) entry which is preliminary data.</text>
</comment>
<protein>
    <submittedName>
        <fullName evidence="3">Cation transporter</fullName>
    </submittedName>
</protein>
<accession>A0A936NBH7</accession>
<reference evidence="3 4" key="1">
    <citation type="submission" date="2020-10" db="EMBL/GenBank/DDBJ databases">
        <title>Connecting structure to function with the recovery of over 1000 high-quality activated sludge metagenome-assembled genomes encoding full-length rRNA genes using long-read sequencing.</title>
        <authorList>
            <person name="Singleton C.M."/>
            <person name="Petriglieri F."/>
            <person name="Kristensen J.M."/>
            <person name="Kirkegaard R.H."/>
            <person name="Michaelsen T.Y."/>
            <person name="Andersen M.H."/>
            <person name="Karst S.M."/>
            <person name="Dueholm M.S."/>
            <person name="Nielsen P.H."/>
            <person name="Albertsen M."/>
        </authorList>
    </citation>
    <scope>NUCLEOTIDE SEQUENCE [LARGE SCALE GENOMIC DNA]</scope>
    <source>
        <strain evidence="3">Lyne_18-Q3-R50-59_MAXAC.006</strain>
    </source>
</reference>
<feature type="domain" description="HMA" evidence="2">
    <location>
        <begin position="15"/>
        <end position="80"/>
    </location>
</feature>
<dbReference type="EMBL" id="JADJZA010000007">
    <property type="protein sequence ID" value="MBK9297213.1"/>
    <property type="molecule type" value="Genomic_DNA"/>
</dbReference>
<evidence type="ECO:0000259" key="2">
    <source>
        <dbReference type="PROSITE" id="PS50846"/>
    </source>
</evidence>
<dbReference type="AlphaFoldDB" id="A0A936NBH7"/>
<dbReference type="GO" id="GO:0046872">
    <property type="term" value="F:metal ion binding"/>
    <property type="evidence" value="ECO:0007669"/>
    <property type="project" value="UniProtKB-KW"/>
</dbReference>
<dbReference type="InterPro" id="IPR006121">
    <property type="entry name" value="HMA_dom"/>
</dbReference>
<name>A0A936NBH7_9ACTN</name>
<proteinExistence type="predicted"/>
<organism evidence="3 4">
    <name type="scientific">Candidatus Neomicrothrix subdominans</name>
    <dbReference type="NCBI Taxonomy" id="2954438"/>
    <lineage>
        <taxon>Bacteria</taxon>
        <taxon>Bacillati</taxon>
        <taxon>Actinomycetota</taxon>
        <taxon>Acidimicrobiia</taxon>
        <taxon>Acidimicrobiales</taxon>
        <taxon>Microthrixaceae</taxon>
        <taxon>Candidatus Neomicrothrix</taxon>
    </lineage>
</organism>
<dbReference type="CDD" id="cd00371">
    <property type="entry name" value="HMA"/>
    <property type="match status" value="1"/>
</dbReference>
<dbReference type="SUPFAM" id="SSF55008">
    <property type="entry name" value="HMA, heavy metal-associated domain"/>
    <property type="match status" value="1"/>
</dbReference>
<dbReference type="Gene3D" id="3.30.70.100">
    <property type="match status" value="1"/>
</dbReference>
<gene>
    <name evidence="3" type="ORF">IPN02_10375</name>
</gene>
<dbReference type="FunFam" id="3.30.70.100:FF:000001">
    <property type="entry name" value="ATPase copper transporting beta"/>
    <property type="match status" value="1"/>
</dbReference>
<evidence type="ECO:0000313" key="3">
    <source>
        <dbReference type="EMBL" id="MBK9297213.1"/>
    </source>
</evidence>
<dbReference type="PROSITE" id="PS50846">
    <property type="entry name" value="HMA_2"/>
    <property type="match status" value="1"/>
</dbReference>
<dbReference type="Pfam" id="PF00403">
    <property type="entry name" value="HMA"/>
    <property type="match status" value="1"/>
</dbReference>
<evidence type="ECO:0000313" key="4">
    <source>
        <dbReference type="Proteomes" id="UP000727993"/>
    </source>
</evidence>
<dbReference type="InterPro" id="IPR036163">
    <property type="entry name" value="HMA_dom_sf"/>
</dbReference>
<dbReference type="Proteomes" id="UP000727993">
    <property type="component" value="Unassembled WGS sequence"/>
</dbReference>
<sequence length="82" mass="8046">MTNPTVSTGSDTSGSTTELTVTGMSCTSCAARVESALNDQPGVTATVDHAASSASVSRGPDAPDVDELITVIEGLGYGASPA</sequence>
<keyword evidence="1" id="KW-0479">Metal-binding</keyword>